<evidence type="ECO:0000259" key="4">
    <source>
        <dbReference type="SMART" id="SM00347"/>
    </source>
</evidence>
<dbReference type="Proteomes" id="UP000294194">
    <property type="component" value="Unassembled WGS sequence"/>
</dbReference>
<dbReference type="InterPro" id="IPR036390">
    <property type="entry name" value="WH_DNA-bd_sf"/>
</dbReference>
<keyword evidence="1" id="KW-0805">Transcription regulation</keyword>
<protein>
    <submittedName>
        <fullName evidence="5">MarR family transcriptional regulator</fullName>
    </submittedName>
</protein>
<dbReference type="PANTHER" id="PTHR33164">
    <property type="entry name" value="TRANSCRIPTIONAL REGULATOR, MARR FAMILY"/>
    <property type="match status" value="1"/>
</dbReference>
<proteinExistence type="predicted"/>
<dbReference type="SMART" id="SM00347">
    <property type="entry name" value="HTH_MARR"/>
    <property type="match status" value="1"/>
</dbReference>
<keyword evidence="3" id="KW-0804">Transcription</keyword>
<evidence type="ECO:0000256" key="3">
    <source>
        <dbReference type="ARBA" id="ARBA00023163"/>
    </source>
</evidence>
<keyword evidence="2" id="KW-0238">DNA-binding</keyword>
<sequence length="149" mass="16418">MTAPEAHSDSDQAIADVEEQLGMLFGRARAVWKDSAAQIHPELQPVGYKLLSTIVRLGETNAFALTQLLETDKSVVSRQVRVLEDLGFVSSRADEKDGRARVLTPTPNAVSKVRAIRGAQQERLRELLRSQPVDDLHAFVNMLQLISGS</sequence>
<dbReference type="Pfam" id="PF12802">
    <property type="entry name" value="MarR_2"/>
    <property type="match status" value="1"/>
</dbReference>
<dbReference type="InterPro" id="IPR000835">
    <property type="entry name" value="HTH_MarR-typ"/>
</dbReference>
<dbReference type="PROSITE" id="PS01117">
    <property type="entry name" value="HTH_MARR_1"/>
    <property type="match status" value="1"/>
</dbReference>
<dbReference type="InterPro" id="IPR036388">
    <property type="entry name" value="WH-like_DNA-bd_sf"/>
</dbReference>
<dbReference type="InterPro" id="IPR023187">
    <property type="entry name" value="Tscrpt_reg_MarR-type_CS"/>
</dbReference>
<feature type="domain" description="HTH marR-type" evidence="4">
    <location>
        <begin position="36"/>
        <end position="136"/>
    </location>
</feature>
<reference evidence="6" key="1">
    <citation type="submission" date="2019-02" db="EMBL/GenBank/DDBJ databases">
        <title>Glaciihabitans arcticus sp. nov., a psychrotolerant bacterium isolated from polar soil.</title>
        <authorList>
            <person name="Dahal R.H."/>
        </authorList>
    </citation>
    <scope>NUCLEOTIDE SEQUENCE [LARGE SCALE GENOMIC DNA]</scope>
    <source>
        <strain evidence="6">RP-3-7</strain>
    </source>
</reference>
<dbReference type="AlphaFoldDB" id="A0A4Q9GUB2"/>
<dbReference type="RefSeq" id="WP_130982448.1">
    <property type="nucleotide sequence ID" value="NZ_SISG01000001.1"/>
</dbReference>
<keyword evidence="6" id="KW-1185">Reference proteome</keyword>
<evidence type="ECO:0000313" key="6">
    <source>
        <dbReference type="Proteomes" id="UP000294194"/>
    </source>
</evidence>
<accession>A0A4Q9GUB2</accession>
<evidence type="ECO:0000256" key="1">
    <source>
        <dbReference type="ARBA" id="ARBA00023015"/>
    </source>
</evidence>
<dbReference type="GO" id="GO:0003677">
    <property type="term" value="F:DNA binding"/>
    <property type="evidence" value="ECO:0007669"/>
    <property type="project" value="UniProtKB-KW"/>
</dbReference>
<dbReference type="GO" id="GO:0006950">
    <property type="term" value="P:response to stress"/>
    <property type="evidence" value="ECO:0007669"/>
    <property type="project" value="TreeGrafter"/>
</dbReference>
<dbReference type="EMBL" id="SISG01000001">
    <property type="protein sequence ID" value="TBN58341.1"/>
    <property type="molecule type" value="Genomic_DNA"/>
</dbReference>
<comment type="caution">
    <text evidence="5">The sequence shown here is derived from an EMBL/GenBank/DDBJ whole genome shotgun (WGS) entry which is preliminary data.</text>
</comment>
<dbReference type="GO" id="GO:0003700">
    <property type="term" value="F:DNA-binding transcription factor activity"/>
    <property type="evidence" value="ECO:0007669"/>
    <property type="project" value="InterPro"/>
</dbReference>
<evidence type="ECO:0000313" key="5">
    <source>
        <dbReference type="EMBL" id="TBN58341.1"/>
    </source>
</evidence>
<gene>
    <name evidence="5" type="ORF">EYE40_13590</name>
</gene>
<dbReference type="Gene3D" id="1.10.10.10">
    <property type="entry name" value="Winged helix-like DNA-binding domain superfamily/Winged helix DNA-binding domain"/>
    <property type="match status" value="1"/>
</dbReference>
<dbReference type="InterPro" id="IPR039422">
    <property type="entry name" value="MarR/SlyA-like"/>
</dbReference>
<organism evidence="5 6">
    <name type="scientific">Glaciihabitans arcticus</name>
    <dbReference type="NCBI Taxonomy" id="2668039"/>
    <lineage>
        <taxon>Bacteria</taxon>
        <taxon>Bacillati</taxon>
        <taxon>Actinomycetota</taxon>
        <taxon>Actinomycetes</taxon>
        <taxon>Micrococcales</taxon>
        <taxon>Microbacteriaceae</taxon>
        <taxon>Glaciihabitans</taxon>
    </lineage>
</organism>
<evidence type="ECO:0000256" key="2">
    <source>
        <dbReference type="ARBA" id="ARBA00023125"/>
    </source>
</evidence>
<dbReference type="PANTHER" id="PTHR33164:SF57">
    <property type="entry name" value="MARR-FAMILY TRANSCRIPTIONAL REGULATOR"/>
    <property type="match status" value="1"/>
</dbReference>
<dbReference type="SUPFAM" id="SSF46785">
    <property type="entry name" value="Winged helix' DNA-binding domain"/>
    <property type="match status" value="1"/>
</dbReference>
<name>A0A4Q9GUB2_9MICO</name>